<dbReference type="WBParaSite" id="SSLN_0000001501-mRNA-1">
    <property type="protein sequence ID" value="SSLN_0000001501-mRNA-1"/>
    <property type="gene ID" value="SSLN_0000001501"/>
</dbReference>
<dbReference type="AlphaFoldDB" id="A0A183S718"/>
<dbReference type="SUPFAM" id="SSF56219">
    <property type="entry name" value="DNase I-like"/>
    <property type="match status" value="1"/>
</dbReference>
<name>A0A183S718_SCHSO</name>
<protein>
    <submittedName>
        <fullName evidence="3">Endo/exonuclease/phosphatase domain-containing protein</fullName>
    </submittedName>
</protein>
<evidence type="ECO:0000313" key="2">
    <source>
        <dbReference type="Proteomes" id="UP000275846"/>
    </source>
</evidence>
<dbReference type="Gene3D" id="3.60.10.10">
    <property type="entry name" value="Endonuclease/exonuclease/phosphatase"/>
    <property type="match status" value="1"/>
</dbReference>
<organism evidence="3">
    <name type="scientific">Schistocephalus solidus</name>
    <name type="common">Tapeworm</name>
    <dbReference type="NCBI Taxonomy" id="70667"/>
    <lineage>
        <taxon>Eukaryota</taxon>
        <taxon>Metazoa</taxon>
        <taxon>Spiralia</taxon>
        <taxon>Lophotrochozoa</taxon>
        <taxon>Platyhelminthes</taxon>
        <taxon>Cestoda</taxon>
        <taxon>Eucestoda</taxon>
        <taxon>Diphyllobothriidea</taxon>
        <taxon>Diphyllobothriidae</taxon>
        <taxon>Schistocephalus</taxon>
    </lineage>
</organism>
<keyword evidence="2" id="KW-1185">Reference proteome</keyword>
<evidence type="ECO:0000313" key="1">
    <source>
        <dbReference type="EMBL" id="VDL80534.1"/>
    </source>
</evidence>
<reference evidence="3" key="1">
    <citation type="submission" date="2016-06" db="UniProtKB">
        <authorList>
            <consortium name="WormBaseParasite"/>
        </authorList>
    </citation>
    <scope>IDENTIFICATION</scope>
</reference>
<proteinExistence type="predicted"/>
<dbReference type="EMBL" id="UYSU01000006">
    <property type="protein sequence ID" value="VDL80534.1"/>
    <property type="molecule type" value="Genomic_DNA"/>
</dbReference>
<dbReference type="Proteomes" id="UP000275846">
    <property type="component" value="Unassembled WGS sequence"/>
</dbReference>
<sequence>MTILGTTGCNFKLHLAALSETRFPKQCQLEEVGSGYTSFWSGRPEAERRNAGIAFATRNEIVGRLPCLPQGTNNHLISLCLCLKGDKFTTIISDYSPPMTRSDATKAKLYEDLHALLATAQKVNKLIVLDDFKARVGTDNSAWQEVPGPHGLGICNDNGLLQRTCAGHHLLPTNNLFRLPTWKKATWVHPRSRH</sequence>
<dbReference type="InterPro" id="IPR036691">
    <property type="entry name" value="Endo/exonu/phosph_ase_sf"/>
</dbReference>
<evidence type="ECO:0000313" key="3">
    <source>
        <dbReference type="WBParaSite" id="SSLN_0000001501-mRNA-1"/>
    </source>
</evidence>
<accession>A0A183S718</accession>
<gene>
    <name evidence="1" type="ORF">SSLN_LOCUS16</name>
</gene>
<reference evidence="1 2" key="2">
    <citation type="submission" date="2018-11" db="EMBL/GenBank/DDBJ databases">
        <authorList>
            <consortium name="Pathogen Informatics"/>
        </authorList>
    </citation>
    <scope>NUCLEOTIDE SEQUENCE [LARGE SCALE GENOMIC DNA]</scope>
    <source>
        <strain evidence="1 2">NST_G2</strain>
    </source>
</reference>
<dbReference type="OrthoDB" id="10030815at2759"/>